<evidence type="ECO:0000313" key="1">
    <source>
        <dbReference type="EMBL" id="KAK8012255.1"/>
    </source>
</evidence>
<dbReference type="EMBL" id="JAQQWI010000015">
    <property type="protein sequence ID" value="KAK8012255.1"/>
    <property type="molecule type" value="Genomic_DNA"/>
</dbReference>
<proteinExistence type="predicted"/>
<gene>
    <name evidence="1" type="ORF">PG991_009630</name>
</gene>
<protein>
    <submittedName>
        <fullName evidence="1">Uncharacterized protein</fullName>
    </submittedName>
</protein>
<dbReference type="Proteomes" id="UP001396898">
    <property type="component" value="Unassembled WGS sequence"/>
</dbReference>
<organism evidence="1 2">
    <name type="scientific">Apiospora marii</name>
    <dbReference type="NCBI Taxonomy" id="335849"/>
    <lineage>
        <taxon>Eukaryota</taxon>
        <taxon>Fungi</taxon>
        <taxon>Dikarya</taxon>
        <taxon>Ascomycota</taxon>
        <taxon>Pezizomycotina</taxon>
        <taxon>Sordariomycetes</taxon>
        <taxon>Xylariomycetidae</taxon>
        <taxon>Amphisphaeriales</taxon>
        <taxon>Apiosporaceae</taxon>
        <taxon>Apiospora</taxon>
    </lineage>
</organism>
<accession>A0ABR1RG45</accession>
<comment type="caution">
    <text evidence="1">The sequence shown here is derived from an EMBL/GenBank/DDBJ whole genome shotgun (WGS) entry which is preliminary data.</text>
</comment>
<reference evidence="1 2" key="1">
    <citation type="submission" date="2023-01" db="EMBL/GenBank/DDBJ databases">
        <title>Analysis of 21 Apiospora genomes using comparative genomics revels a genus with tremendous synthesis potential of carbohydrate active enzymes and secondary metabolites.</title>
        <authorList>
            <person name="Sorensen T."/>
        </authorList>
    </citation>
    <scope>NUCLEOTIDE SEQUENCE [LARGE SCALE GENOMIC DNA]</scope>
    <source>
        <strain evidence="1 2">CBS 20057</strain>
    </source>
</reference>
<name>A0ABR1RG45_9PEZI</name>
<sequence length="79" mass="8660">MDCDVEKQKFDLEAFYNTPGLEWDPARLQVPSEEVDNQMPSEGLAACASGPQCFNCGSSLEWDEAAGLFEDCGTCFCPN</sequence>
<keyword evidence="2" id="KW-1185">Reference proteome</keyword>
<evidence type="ECO:0000313" key="2">
    <source>
        <dbReference type="Proteomes" id="UP001396898"/>
    </source>
</evidence>